<evidence type="ECO:0000313" key="1">
    <source>
        <dbReference type="EMBL" id="EIM79101.1"/>
    </source>
</evidence>
<accession>R7RVK0</accession>
<proteinExistence type="predicted"/>
<dbReference type="Proteomes" id="UP000053927">
    <property type="component" value="Unassembled WGS sequence"/>
</dbReference>
<dbReference type="AlphaFoldDB" id="R7RVK0"/>
<protein>
    <recommendedName>
        <fullName evidence="3">Helitron helicase-like domain-containing protein</fullName>
    </recommendedName>
</protein>
<dbReference type="RefSeq" id="XP_007311809.1">
    <property type="nucleotide sequence ID" value="XM_007311747.1"/>
</dbReference>
<name>R7RVK0_STEHR</name>
<dbReference type="OMA" id="CQCENCC"/>
<evidence type="ECO:0000313" key="2">
    <source>
        <dbReference type="Proteomes" id="UP000053927"/>
    </source>
</evidence>
<dbReference type="eggNOG" id="ENOG502R1BT">
    <property type="taxonomic scope" value="Eukaryota"/>
</dbReference>
<dbReference type="OrthoDB" id="3229882at2759"/>
<feature type="non-terminal residue" evidence="1">
    <location>
        <position position="224"/>
    </location>
</feature>
<sequence>MLHLHALIWIKHGLTPQEVRDRILDENSDFQTRLVQYIESVQKGEFYTGTMATVAGRAREEEASPNYQCPTLCLPEKAPAPCEYHSSNESDIDCTDCDTSHSWWSNVFQKVVDIILFRSNRHSCEKGGCKINKLNNCKARFPRDTYLESSIDPDTGSLRLRKGEAWLNTFSPILTFLMRCNTDVTNLLSGTAIKAVIAYTTDYITKPGLQTHVMFDAVKTVFEK</sequence>
<dbReference type="GeneID" id="18806594"/>
<reference evidence="2" key="1">
    <citation type="journal article" date="2012" name="Science">
        <title>The Paleozoic origin of enzymatic lignin decomposition reconstructed from 31 fungal genomes.</title>
        <authorList>
            <person name="Floudas D."/>
            <person name="Binder M."/>
            <person name="Riley R."/>
            <person name="Barry K."/>
            <person name="Blanchette R.A."/>
            <person name="Henrissat B."/>
            <person name="Martinez A.T."/>
            <person name="Otillar R."/>
            <person name="Spatafora J.W."/>
            <person name="Yadav J.S."/>
            <person name="Aerts A."/>
            <person name="Benoit I."/>
            <person name="Boyd A."/>
            <person name="Carlson A."/>
            <person name="Copeland A."/>
            <person name="Coutinho P.M."/>
            <person name="de Vries R.P."/>
            <person name="Ferreira P."/>
            <person name="Findley K."/>
            <person name="Foster B."/>
            <person name="Gaskell J."/>
            <person name="Glotzer D."/>
            <person name="Gorecki P."/>
            <person name="Heitman J."/>
            <person name="Hesse C."/>
            <person name="Hori C."/>
            <person name="Igarashi K."/>
            <person name="Jurgens J.A."/>
            <person name="Kallen N."/>
            <person name="Kersten P."/>
            <person name="Kohler A."/>
            <person name="Kuees U."/>
            <person name="Kumar T.K.A."/>
            <person name="Kuo A."/>
            <person name="LaButti K."/>
            <person name="Larrondo L.F."/>
            <person name="Lindquist E."/>
            <person name="Ling A."/>
            <person name="Lombard V."/>
            <person name="Lucas S."/>
            <person name="Lundell T."/>
            <person name="Martin R."/>
            <person name="McLaughlin D.J."/>
            <person name="Morgenstern I."/>
            <person name="Morin E."/>
            <person name="Murat C."/>
            <person name="Nagy L.G."/>
            <person name="Nolan M."/>
            <person name="Ohm R.A."/>
            <person name="Patyshakuliyeva A."/>
            <person name="Rokas A."/>
            <person name="Ruiz-Duenas F.J."/>
            <person name="Sabat G."/>
            <person name="Salamov A."/>
            <person name="Samejima M."/>
            <person name="Schmutz J."/>
            <person name="Slot J.C."/>
            <person name="St John F."/>
            <person name="Stenlid J."/>
            <person name="Sun H."/>
            <person name="Sun S."/>
            <person name="Syed K."/>
            <person name="Tsang A."/>
            <person name="Wiebenga A."/>
            <person name="Young D."/>
            <person name="Pisabarro A."/>
            <person name="Eastwood D.C."/>
            <person name="Martin F."/>
            <person name="Cullen D."/>
            <person name="Grigoriev I.V."/>
            <person name="Hibbett D.S."/>
        </authorList>
    </citation>
    <scope>NUCLEOTIDE SEQUENCE [LARGE SCALE GENOMIC DNA]</scope>
    <source>
        <strain evidence="2">FP-91666</strain>
    </source>
</reference>
<organism evidence="1 2">
    <name type="scientific">Stereum hirsutum (strain FP-91666)</name>
    <name type="common">White-rot fungus</name>
    <dbReference type="NCBI Taxonomy" id="721885"/>
    <lineage>
        <taxon>Eukaryota</taxon>
        <taxon>Fungi</taxon>
        <taxon>Dikarya</taxon>
        <taxon>Basidiomycota</taxon>
        <taxon>Agaricomycotina</taxon>
        <taxon>Agaricomycetes</taxon>
        <taxon>Russulales</taxon>
        <taxon>Stereaceae</taxon>
        <taxon>Stereum</taxon>
    </lineage>
</organism>
<dbReference type="KEGG" id="shs:STEHIDRAFT_69930"/>
<keyword evidence="2" id="KW-1185">Reference proteome</keyword>
<gene>
    <name evidence="1" type="ORF">STEHIDRAFT_69930</name>
</gene>
<evidence type="ECO:0008006" key="3">
    <source>
        <dbReference type="Google" id="ProtNLM"/>
    </source>
</evidence>
<dbReference type="EMBL" id="JH687412">
    <property type="protein sequence ID" value="EIM79101.1"/>
    <property type="molecule type" value="Genomic_DNA"/>
</dbReference>